<dbReference type="SUPFAM" id="SSF56968">
    <property type="entry name" value="Lipovitellin-phosvitin complex, beta-sheet shell regions"/>
    <property type="match status" value="1"/>
</dbReference>
<dbReference type="AlphaFoldDB" id="A0AAE0TGQ5"/>
<evidence type="ECO:0008006" key="4">
    <source>
        <dbReference type="Google" id="ProtNLM"/>
    </source>
</evidence>
<reference evidence="2" key="2">
    <citation type="journal article" date="2021" name="Genome Biol. Evol.">
        <title>Developing a high-quality reference genome for a parasitic bivalve with doubly uniparental inheritance (Bivalvia: Unionida).</title>
        <authorList>
            <person name="Smith C.H."/>
        </authorList>
    </citation>
    <scope>NUCLEOTIDE SEQUENCE</scope>
    <source>
        <strain evidence="2">CHS0354</strain>
        <tissue evidence="2">Mantle</tissue>
    </source>
</reference>
<keyword evidence="3" id="KW-1185">Reference proteome</keyword>
<evidence type="ECO:0000256" key="1">
    <source>
        <dbReference type="SAM" id="SignalP"/>
    </source>
</evidence>
<evidence type="ECO:0000313" key="3">
    <source>
        <dbReference type="Proteomes" id="UP001195483"/>
    </source>
</evidence>
<protein>
    <recommendedName>
        <fullName evidence="4">Secreted protein</fullName>
    </recommendedName>
</protein>
<feature type="chain" id="PRO_5041991209" description="Secreted protein" evidence="1">
    <location>
        <begin position="30"/>
        <end position="233"/>
    </location>
</feature>
<dbReference type="Proteomes" id="UP001195483">
    <property type="component" value="Unassembled WGS sequence"/>
</dbReference>
<evidence type="ECO:0000313" key="2">
    <source>
        <dbReference type="EMBL" id="KAK3609663.1"/>
    </source>
</evidence>
<reference evidence="2" key="1">
    <citation type="journal article" date="2021" name="Genome Biol. Evol.">
        <title>A High-Quality Reference Genome for a Parasitic Bivalve with Doubly Uniparental Inheritance (Bivalvia: Unionida).</title>
        <authorList>
            <person name="Smith C.H."/>
        </authorList>
    </citation>
    <scope>NUCLEOTIDE SEQUENCE</scope>
    <source>
        <strain evidence="2">CHS0354</strain>
    </source>
</reference>
<reference evidence="2" key="3">
    <citation type="submission" date="2023-05" db="EMBL/GenBank/DDBJ databases">
        <authorList>
            <person name="Smith C.H."/>
        </authorList>
    </citation>
    <scope>NUCLEOTIDE SEQUENCE</scope>
    <source>
        <strain evidence="2">CHS0354</strain>
        <tissue evidence="2">Mantle</tissue>
    </source>
</reference>
<dbReference type="GO" id="GO:0005319">
    <property type="term" value="F:lipid transporter activity"/>
    <property type="evidence" value="ECO:0007669"/>
    <property type="project" value="InterPro"/>
</dbReference>
<comment type="caution">
    <text evidence="2">The sequence shown here is derived from an EMBL/GenBank/DDBJ whole genome shotgun (WGS) entry which is preliminary data.</text>
</comment>
<organism evidence="2 3">
    <name type="scientific">Potamilus streckersoni</name>
    <dbReference type="NCBI Taxonomy" id="2493646"/>
    <lineage>
        <taxon>Eukaryota</taxon>
        <taxon>Metazoa</taxon>
        <taxon>Spiralia</taxon>
        <taxon>Lophotrochozoa</taxon>
        <taxon>Mollusca</taxon>
        <taxon>Bivalvia</taxon>
        <taxon>Autobranchia</taxon>
        <taxon>Heteroconchia</taxon>
        <taxon>Palaeoheterodonta</taxon>
        <taxon>Unionida</taxon>
        <taxon>Unionoidea</taxon>
        <taxon>Unionidae</taxon>
        <taxon>Ambleminae</taxon>
        <taxon>Lampsilini</taxon>
        <taxon>Potamilus</taxon>
    </lineage>
</organism>
<sequence length="233" mass="26768">MGQWTHRSLSPFSLIIHCFFLSILKCANARFVTFEPGYEYIYRFNSTSHINEVGQFVLQAKVSYTNIDQLPDGQELLLRIHTFSFTSVKQPDVRDNSLDFSNWFSFIISQQGEIEHVYHPKGEDGEVLAIKRGFAALLSGKFHDQHEVSSSDKQSDSWEYQTKEFGHEGNHNATYTVIRSPDGHIFKKVREGHQVPNAKSRYEKTLHYHDKLGTIHRVLVDEDFTLPGVAHPG</sequence>
<keyword evidence="1" id="KW-0732">Signal</keyword>
<proteinExistence type="predicted"/>
<accession>A0AAE0TGQ5</accession>
<dbReference type="InterPro" id="IPR015819">
    <property type="entry name" value="Lipid_transp_b-sht_shell"/>
</dbReference>
<name>A0AAE0TGQ5_9BIVA</name>
<feature type="signal peptide" evidence="1">
    <location>
        <begin position="1"/>
        <end position="29"/>
    </location>
</feature>
<gene>
    <name evidence="2" type="ORF">CHS0354_035948</name>
</gene>
<dbReference type="InterPro" id="IPR015816">
    <property type="entry name" value="Vitellinogen_b-sht_N"/>
</dbReference>
<dbReference type="Gene3D" id="2.30.230.10">
    <property type="entry name" value="Lipovitellin, beta-sheet shell regions, chain A"/>
    <property type="match status" value="1"/>
</dbReference>
<dbReference type="EMBL" id="JAEAOA010002099">
    <property type="protein sequence ID" value="KAK3609663.1"/>
    <property type="molecule type" value="Genomic_DNA"/>
</dbReference>